<dbReference type="RefSeq" id="WP_394828487.1">
    <property type="nucleotide sequence ID" value="NZ_CP089984.1"/>
</dbReference>
<feature type="domain" description="Ribbon-helix-helix protein CopG" evidence="8">
    <location>
        <begin position="12"/>
        <end position="51"/>
    </location>
</feature>
<evidence type="ECO:0000256" key="4">
    <source>
        <dbReference type="ARBA" id="ARBA00023015"/>
    </source>
</evidence>
<comment type="cofactor">
    <cofactor evidence="7">
        <name>Ni(2+)</name>
        <dbReference type="ChEBI" id="CHEBI:49786"/>
    </cofactor>
    <text evidence="7">Binds 1 nickel ion per subunit.</text>
</comment>
<dbReference type="Pfam" id="PF01402">
    <property type="entry name" value="RHH_1"/>
    <property type="match status" value="1"/>
</dbReference>
<dbReference type="InterPro" id="IPR022988">
    <property type="entry name" value="Ni_resp_reg_NikR"/>
</dbReference>
<dbReference type="InterPro" id="IPR027271">
    <property type="entry name" value="Acetolactate_synth/TF_NikR_C"/>
</dbReference>
<dbReference type="SUPFAM" id="SSF47598">
    <property type="entry name" value="Ribbon-helix-helix"/>
    <property type="match status" value="1"/>
</dbReference>
<name>A0ABZ2M8P0_9BACT</name>
<evidence type="ECO:0000256" key="2">
    <source>
        <dbReference type="ARBA" id="ARBA00022596"/>
    </source>
</evidence>
<evidence type="ECO:0000256" key="5">
    <source>
        <dbReference type="ARBA" id="ARBA00023125"/>
    </source>
</evidence>
<evidence type="ECO:0000313" key="10">
    <source>
        <dbReference type="EMBL" id="WXB18862.1"/>
    </source>
</evidence>
<keyword evidence="4 7" id="KW-0805">Transcription regulation</keyword>
<organism evidence="10 11">
    <name type="scientific">Pendulispora albinea</name>
    <dbReference type="NCBI Taxonomy" id="2741071"/>
    <lineage>
        <taxon>Bacteria</taxon>
        <taxon>Pseudomonadati</taxon>
        <taxon>Myxococcota</taxon>
        <taxon>Myxococcia</taxon>
        <taxon>Myxococcales</taxon>
        <taxon>Sorangiineae</taxon>
        <taxon>Pendulisporaceae</taxon>
        <taxon>Pendulispora</taxon>
    </lineage>
</organism>
<keyword evidence="3 7" id="KW-0479">Metal-binding</keyword>
<dbReference type="Pfam" id="PF08753">
    <property type="entry name" value="NikR_C"/>
    <property type="match status" value="1"/>
</dbReference>
<dbReference type="InterPro" id="IPR045865">
    <property type="entry name" value="ACT-like_dom_sf"/>
</dbReference>
<dbReference type="SUPFAM" id="SSF55021">
    <property type="entry name" value="ACT-like"/>
    <property type="match status" value="1"/>
</dbReference>
<evidence type="ECO:0000256" key="1">
    <source>
        <dbReference type="ARBA" id="ARBA00008478"/>
    </source>
</evidence>
<dbReference type="Gene3D" id="1.10.1220.10">
    <property type="entry name" value="Met repressor-like"/>
    <property type="match status" value="1"/>
</dbReference>
<dbReference type="InterPro" id="IPR002145">
    <property type="entry name" value="CopG"/>
</dbReference>
<dbReference type="CDD" id="cd22231">
    <property type="entry name" value="RHH_NikR_HicB-like"/>
    <property type="match status" value="1"/>
</dbReference>
<sequence length="158" mass="17512">MSAGKTHKTELVRFGVAMEGALLGELDALVEARGVTRSEVLRDLVRAEVTRSQARSKSPALGTLTLVYDHHVRDLSERLTEMQHALGDRVRSTLHVHLDAHTCLEVIIMFGQADELQDIADRALATKGVKQGGLELVLDAVWKHDHTHNHTSTPKRRS</sequence>
<gene>
    <name evidence="10" type="primary">nikR</name>
    <name evidence="10" type="ORF">LZC94_16685</name>
</gene>
<feature type="domain" description="Transcription factor NikR nickel binding C-terminal" evidence="9">
    <location>
        <begin position="62"/>
        <end position="136"/>
    </location>
</feature>
<dbReference type="NCBIfam" id="NF003381">
    <property type="entry name" value="PRK04460.1"/>
    <property type="match status" value="1"/>
</dbReference>
<keyword evidence="6 7" id="KW-0804">Transcription</keyword>
<dbReference type="InterPro" id="IPR014864">
    <property type="entry name" value="TF_NikR_Ni-bd_C"/>
</dbReference>
<dbReference type="EMBL" id="CP089984">
    <property type="protein sequence ID" value="WXB18862.1"/>
    <property type="molecule type" value="Genomic_DNA"/>
</dbReference>
<keyword evidence="11" id="KW-1185">Reference proteome</keyword>
<feature type="binding site" evidence="7">
    <location>
        <position position="84"/>
    </location>
    <ligand>
        <name>Ni(2+)</name>
        <dbReference type="ChEBI" id="CHEBI:49786"/>
    </ligand>
</feature>
<evidence type="ECO:0000256" key="7">
    <source>
        <dbReference type="HAMAP-Rule" id="MF_00476"/>
    </source>
</evidence>
<proteinExistence type="inferred from homology"/>
<keyword evidence="2 7" id="KW-0533">Nickel</keyword>
<keyword evidence="5 7" id="KW-0238">DNA-binding</keyword>
<evidence type="ECO:0000259" key="8">
    <source>
        <dbReference type="Pfam" id="PF01402"/>
    </source>
</evidence>
<evidence type="ECO:0000313" key="11">
    <source>
        <dbReference type="Proteomes" id="UP001370348"/>
    </source>
</evidence>
<dbReference type="PANTHER" id="PTHR34719:SF2">
    <property type="entry name" value="NICKEL-RESPONSIVE REGULATOR"/>
    <property type="match status" value="1"/>
</dbReference>
<comment type="similarity">
    <text evidence="1 7">Belongs to the transcriptional regulatory CopG/NikR family.</text>
</comment>
<dbReference type="Gene3D" id="3.30.70.1150">
    <property type="entry name" value="ACT-like. Chain A, domain 2"/>
    <property type="match status" value="1"/>
</dbReference>
<feature type="binding site" evidence="7">
    <location>
        <position position="95"/>
    </location>
    <ligand>
        <name>Ni(2+)</name>
        <dbReference type="ChEBI" id="CHEBI:49786"/>
    </ligand>
</feature>
<protein>
    <recommendedName>
        <fullName evidence="7">Putative nickel-responsive regulator</fullName>
    </recommendedName>
</protein>
<dbReference type="HAMAP" id="MF_00476">
    <property type="entry name" value="NikR"/>
    <property type="match status" value="1"/>
</dbReference>
<dbReference type="InterPro" id="IPR013321">
    <property type="entry name" value="Arc_rbn_hlx_hlx"/>
</dbReference>
<dbReference type="Proteomes" id="UP001370348">
    <property type="component" value="Chromosome"/>
</dbReference>
<dbReference type="NCBIfam" id="NF002815">
    <property type="entry name" value="PRK02967.1"/>
    <property type="match status" value="1"/>
</dbReference>
<comment type="function">
    <text evidence="7">Transcriptional regulator.</text>
</comment>
<dbReference type="InterPro" id="IPR050192">
    <property type="entry name" value="CopG/NikR_regulator"/>
</dbReference>
<evidence type="ECO:0000259" key="9">
    <source>
        <dbReference type="Pfam" id="PF08753"/>
    </source>
</evidence>
<evidence type="ECO:0000256" key="3">
    <source>
        <dbReference type="ARBA" id="ARBA00022723"/>
    </source>
</evidence>
<accession>A0ABZ2M8P0</accession>
<dbReference type="PANTHER" id="PTHR34719">
    <property type="entry name" value="NICKEL-RESPONSIVE REGULATOR"/>
    <property type="match status" value="1"/>
</dbReference>
<reference evidence="10 11" key="1">
    <citation type="submission" date="2021-12" db="EMBL/GenBank/DDBJ databases">
        <title>Discovery of the Pendulisporaceae a myxobacterial family with distinct sporulation behavior and unique specialized metabolism.</title>
        <authorList>
            <person name="Garcia R."/>
            <person name="Popoff A."/>
            <person name="Bader C.D."/>
            <person name="Loehr J."/>
            <person name="Walesch S."/>
            <person name="Walt C."/>
            <person name="Boldt J."/>
            <person name="Bunk B."/>
            <person name="Haeckl F.J.F.P.J."/>
            <person name="Gunesch A.P."/>
            <person name="Birkelbach J."/>
            <person name="Nuebel U."/>
            <person name="Pietschmann T."/>
            <person name="Bach T."/>
            <person name="Mueller R."/>
        </authorList>
    </citation>
    <scope>NUCLEOTIDE SEQUENCE [LARGE SCALE GENOMIC DNA]</scope>
    <source>
        <strain evidence="10 11">MSr11954</strain>
    </source>
</reference>
<feature type="binding site" evidence="7">
    <location>
        <position position="103"/>
    </location>
    <ligand>
        <name>Ni(2+)</name>
        <dbReference type="ChEBI" id="CHEBI:49786"/>
    </ligand>
</feature>
<feature type="binding site" evidence="7">
    <location>
        <position position="97"/>
    </location>
    <ligand>
        <name>Ni(2+)</name>
        <dbReference type="ChEBI" id="CHEBI:49786"/>
    </ligand>
</feature>
<dbReference type="InterPro" id="IPR010985">
    <property type="entry name" value="Ribbon_hlx_hlx"/>
</dbReference>
<evidence type="ECO:0000256" key="6">
    <source>
        <dbReference type="ARBA" id="ARBA00023163"/>
    </source>
</evidence>